<organism evidence="1 2">
    <name type="scientific">Sphingomonas abaci</name>
    <dbReference type="NCBI Taxonomy" id="237611"/>
    <lineage>
        <taxon>Bacteria</taxon>
        <taxon>Pseudomonadati</taxon>
        <taxon>Pseudomonadota</taxon>
        <taxon>Alphaproteobacteria</taxon>
        <taxon>Sphingomonadales</taxon>
        <taxon>Sphingomonadaceae</taxon>
        <taxon>Sphingomonas</taxon>
    </lineage>
</organism>
<dbReference type="AlphaFoldDB" id="A0A7W7F061"/>
<evidence type="ECO:0000313" key="2">
    <source>
        <dbReference type="Proteomes" id="UP000574769"/>
    </source>
</evidence>
<proteinExistence type="predicted"/>
<reference evidence="1 2" key="1">
    <citation type="submission" date="2020-08" db="EMBL/GenBank/DDBJ databases">
        <title>Genomic Encyclopedia of Type Strains, Phase IV (KMG-IV): sequencing the most valuable type-strain genomes for metagenomic binning, comparative biology and taxonomic classification.</title>
        <authorList>
            <person name="Goeker M."/>
        </authorList>
    </citation>
    <scope>NUCLEOTIDE SEQUENCE [LARGE SCALE GENOMIC DNA]</scope>
    <source>
        <strain evidence="1 2">DSM 15867</strain>
    </source>
</reference>
<sequence>MQDMEQAFTLVAFTGGCPQAAWVFATEGARLTPLADTEQFDRWVSLAHCVDRILASVTVH</sequence>
<dbReference type="EMBL" id="JACHNY010000019">
    <property type="protein sequence ID" value="MBB4619921.1"/>
    <property type="molecule type" value="Genomic_DNA"/>
</dbReference>
<dbReference type="RefSeq" id="WP_184117039.1">
    <property type="nucleotide sequence ID" value="NZ_JACHNY010000019.1"/>
</dbReference>
<evidence type="ECO:0000313" key="1">
    <source>
        <dbReference type="EMBL" id="MBB4619921.1"/>
    </source>
</evidence>
<accession>A0A7W7F061</accession>
<gene>
    <name evidence="1" type="ORF">GGQ96_004081</name>
</gene>
<name>A0A7W7F061_9SPHN</name>
<protein>
    <submittedName>
        <fullName evidence="1">Uncharacterized protein</fullName>
    </submittedName>
</protein>
<keyword evidence="2" id="KW-1185">Reference proteome</keyword>
<dbReference type="Proteomes" id="UP000574769">
    <property type="component" value="Unassembled WGS sequence"/>
</dbReference>
<comment type="caution">
    <text evidence="1">The sequence shown here is derived from an EMBL/GenBank/DDBJ whole genome shotgun (WGS) entry which is preliminary data.</text>
</comment>